<proteinExistence type="predicted"/>
<gene>
    <name evidence="1" type="ORF">A2733_02560</name>
</gene>
<comment type="caution">
    <text evidence="1">The sequence shown here is derived from an EMBL/GenBank/DDBJ whole genome shotgun (WGS) entry which is preliminary data.</text>
</comment>
<evidence type="ECO:0000313" key="2">
    <source>
        <dbReference type="Proteomes" id="UP000178985"/>
    </source>
</evidence>
<sequence>MSEYKIPKQEQHDPVEDIKGLIDFNNKVQDNDSNFRDDFSMDNISESKLKDIKSNLIVDLWKLEKKHEDSLARVGFVFELSKDVDEPEEAKLILQNIKKFSDTLSLIPAGALSEEEARSLVSIVTSCVDEQIIKLLYEKNENTENFFKELAKESTKIFNALKEISVAQPNLIKISGIGVFLKYYEHATKSGFLQDFIKIYKAELFEVENPGADKIINSYSTNFCSSKTGEEMTDLEDIKKVIKVFHTKLSLSLGALEGIDKKYRLEDTVELAFDNCYKMLRFFVLRMQLIDKGNTELRSRYKEILLFGAKKFLSKISEFVVSGEMDYVDIKEELDSMVKKLEGKK</sequence>
<protein>
    <submittedName>
        <fullName evidence="1">Uncharacterized protein</fullName>
    </submittedName>
</protein>
<evidence type="ECO:0000313" key="1">
    <source>
        <dbReference type="EMBL" id="OGI64057.1"/>
    </source>
</evidence>
<dbReference type="EMBL" id="MFTO01000008">
    <property type="protein sequence ID" value="OGI64057.1"/>
    <property type="molecule type" value="Genomic_DNA"/>
</dbReference>
<organism evidence="1 2">
    <name type="scientific">Candidatus Nomurabacteria bacterium RIFCSPHIGHO2_01_FULL_40_20</name>
    <dbReference type="NCBI Taxonomy" id="1801738"/>
    <lineage>
        <taxon>Bacteria</taxon>
        <taxon>Candidatus Nomuraibacteriota</taxon>
    </lineage>
</organism>
<dbReference type="AlphaFoldDB" id="A0A1F6V2Z6"/>
<reference evidence="1 2" key="1">
    <citation type="journal article" date="2016" name="Nat. Commun.">
        <title>Thousands of microbial genomes shed light on interconnected biogeochemical processes in an aquifer system.</title>
        <authorList>
            <person name="Anantharaman K."/>
            <person name="Brown C.T."/>
            <person name="Hug L.A."/>
            <person name="Sharon I."/>
            <person name="Castelle C.J."/>
            <person name="Probst A.J."/>
            <person name="Thomas B.C."/>
            <person name="Singh A."/>
            <person name="Wilkins M.J."/>
            <person name="Karaoz U."/>
            <person name="Brodie E.L."/>
            <person name="Williams K.H."/>
            <person name="Hubbard S.S."/>
            <person name="Banfield J.F."/>
        </authorList>
    </citation>
    <scope>NUCLEOTIDE SEQUENCE [LARGE SCALE GENOMIC DNA]</scope>
</reference>
<accession>A0A1F6V2Z6</accession>
<dbReference type="Proteomes" id="UP000178985">
    <property type="component" value="Unassembled WGS sequence"/>
</dbReference>
<name>A0A1F6V2Z6_9BACT</name>